<accession>A0A060SHQ4</accession>
<dbReference type="HOGENOM" id="CLU_1147680_0_0_1"/>
<evidence type="ECO:0000313" key="1">
    <source>
        <dbReference type="EMBL" id="CDO71958.1"/>
    </source>
</evidence>
<dbReference type="InterPro" id="IPR032675">
    <property type="entry name" value="LRR_dom_sf"/>
</dbReference>
<dbReference type="OrthoDB" id="2749124at2759"/>
<gene>
    <name evidence="1" type="ORF">BN946_scf184940.g105</name>
</gene>
<comment type="caution">
    <text evidence="1">The sequence shown here is derived from an EMBL/GenBank/DDBJ whole genome shotgun (WGS) entry which is preliminary data.</text>
</comment>
<protein>
    <recommendedName>
        <fullName evidence="3">F-box domain-containing protein</fullName>
    </recommendedName>
</protein>
<sequence length="242" mass="26422">MTVQGGTTVTPAEFTTLTTTIGSIPSHATLERLALTITNFTRITFELDTLLTLPPSAFKPLYALSRLRNFEFQCTHGVVLLDDVAFTQMARAWPDLEDLSLKCRRPHVGRVTLAGVLELARRCRSLKSVRIALADVDHGQCASLLARLKSGSLSAGAPVTSQHAITLDVGRPSIGEEDVSTVAEILTRAIPGLTALRHHWSYVSRGSNRNRPPSHEEMMTHRWDAVMRCIVAARGGGLPSVY</sequence>
<dbReference type="STRING" id="5643.A0A060SHQ4"/>
<keyword evidence="2" id="KW-1185">Reference proteome</keyword>
<dbReference type="Proteomes" id="UP000029665">
    <property type="component" value="Unassembled WGS sequence"/>
</dbReference>
<evidence type="ECO:0000313" key="2">
    <source>
        <dbReference type="Proteomes" id="UP000029665"/>
    </source>
</evidence>
<evidence type="ECO:0008006" key="3">
    <source>
        <dbReference type="Google" id="ProtNLM"/>
    </source>
</evidence>
<dbReference type="EMBL" id="CCBP010000108">
    <property type="protein sequence ID" value="CDO71958.1"/>
    <property type="molecule type" value="Genomic_DNA"/>
</dbReference>
<name>A0A060SHQ4_PYCCI</name>
<proteinExistence type="predicted"/>
<dbReference type="Gene3D" id="3.80.10.10">
    <property type="entry name" value="Ribonuclease Inhibitor"/>
    <property type="match status" value="1"/>
</dbReference>
<dbReference type="AlphaFoldDB" id="A0A060SHQ4"/>
<reference evidence="1" key="1">
    <citation type="submission" date="2014-01" db="EMBL/GenBank/DDBJ databases">
        <title>The genome of the white-rot fungus Pycnoporus cinnabarinus: a basidiomycete model with a versatile arsenal for lignocellulosic biomass breakdown.</title>
        <authorList>
            <person name="Levasseur A."/>
            <person name="Lomascolo A."/>
            <person name="Ruiz-Duenas F.J."/>
            <person name="Uzan E."/>
            <person name="Piumi F."/>
            <person name="Kues U."/>
            <person name="Ram A.F.J."/>
            <person name="Murat C."/>
            <person name="Haon M."/>
            <person name="Benoit I."/>
            <person name="Arfi Y."/>
            <person name="Chevret D."/>
            <person name="Drula E."/>
            <person name="Kwon M.J."/>
            <person name="Gouret P."/>
            <person name="Lesage-Meessen L."/>
            <person name="Lombard V."/>
            <person name="Mariette J."/>
            <person name="Noirot C."/>
            <person name="Park J."/>
            <person name="Patyshakuliyeva A."/>
            <person name="Wieneger R.A.B."/>
            <person name="Wosten H.A.B."/>
            <person name="Martin F."/>
            <person name="Coutinho P.M."/>
            <person name="de Vries R."/>
            <person name="Martinez A.T."/>
            <person name="Klopp C."/>
            <person name="Pontarotti P."/>
            <person name="Henrissat B."/>
            <person name="Record E."/>
        </authorList>
    </citation>
    <scope>NUCLEOTIDE SEQUENCE [LARGE SCALE GENOMIC DNA]</scope>
    <source>
        <strain evidence="1">BRFM137</strain>
    </source>
</reference>
<organism evidence="1 2">
    <name type="scientific">Pycnoporus cinnabarinus</name>
    <name type="common">Cinnabar-red polypore</name>
    <name type="synonym">Trametes cinnabarina</name>
    <dbReference type="NCBI Taxonomy" id="5643"/>
    <lineage>
        <taxon>Eukaryota</taxon>
        <taxon>Fungi</taxon>
        <taxon>Dikarya</taxon>
        <taxon>Basidiomycota</taxon>
        <taxon>Agaricomycotina</taxon>
        <taxon>Agaricomycetes</taxon>
        <taxon>Polyporales</taxon>
        <taxon>Polyporaceae</taxon>
        <taxon>Trametes</taxon>
    </lineage>
</organism>